<accession>A0AAD6XGY5</accession>
<dbReference type="AlphaFoldDB" id="A0AAD6XGY5"/>
<comment type="caution">
    <text evidence="1">The sequence shown here is derived from an EMBL/GenBank/DDBJ whole genome shotgun (WGS) entry which is preliminary data.</text>
</comment>
<name>A0AAD6XGY5_9AGAR</name>
<sequence length="487" mass="54665">MTLNGSADSLMTNKVSQGSSRWNGTALNAVKGGTLFAAFPVELRVEVFLQFCGTYSLVGKTTEGPIALLQICRAWSALALQTPQLWSSFAFDSQPLLGTKQNAFLISAMKTWIDRSRNLPLSFKLHYPVLDATCADLVQSILPSMARWRDVTLGAPSAGLLPIWEAQPNSHPCLRTLAVETLGPYPVVLQNLRINWAQITELDLFLVTIPTLDECFYILKEGVNFRRCNLNAGCVLRSGELERLSLPKLEHLQLKMYRGGSTASQETIFLMFLCALSLPRLDSLRINWNMSHQPWSKIFVETFIEFLEESGGHLGSLHLNYLPFNGQQVLDCLSVVPALTDLGISSSQGDRQHDFIDNQFLDALTQRPGGPPCLLPLLERIRLESHGESFSNVALFRLLASRWKFQESPPGPLECLDIVSPKRHAEYRPRRFKDLKEGRLDVAAGLRDELMMLKVVSSFMTRDLYGQKLCFMNGDFPSNIRPLLMFK</sequence>
<reference evidence="1" key="1">
    <citation type="submission" date="2023-03" db="EMBL/GenBank/DDBJ databases">
        <title>Massive genome expansion in bonnet fungi (Mycena s.s.) driven by repeated elements and novel gene families across ecological guilds.</title>
        <authorList>
            <consortium name="Lawrence Berkeley National Laboratory"/>
            <person name="Harder C.B."/>
            <person name="Miyauchi S."/>
            <person name="Viragh M."/>
            <person name="Kuo A."/>
            <person name="Thoen E."/>
            <person name="Andreopoulos B."/>
            <person name="Lu D."/>
            <person name="Skrede I."/>
            <person name="Drula E."/>
            <person name="Henrissat B."/>
            <person name="Morin E."/>
            <person name="Kohler A."/>
            <person name="Barry K."/>
            <person name="LaButti K."/>
            <person name="Morin E."/>
            <person name="Salamov A."/>
            <person name="Lipzen A."/>
            <person name="Mereny Z."/>
            <person name="Hegedus B."/>
            <person name="Baldrian P."/>
            <person name="Stursova M."/>
            <person name="Weitz H."/>
            <person name="Taylor A."/>
            <person name="Grigoriev I.V."/>
            <person name="Nagy L.G."/>
            <person name="Martin F."/>
            <person name="Kauserud H."/>
        </authorList>
    </citation>
    <scope>NUCLEOTIDE SEQUENCE</scope>
    <source>
        <strain evidence="1">CBHHK200</strain>
    </source>
</reference>
<evidence type="ECO:0008006" key="3">
    <source>
        <dbReference type="Google" id="ProtNLM"/>
    </source>
</evidence>
<proteinExistence type="predicted"/>
<evidence type="ECO:0000313" key="1">
    <source>
        <dbReference type="EMBL" id="KAJ7047766.1"/>
    </source>
</evidence>
<dbReference type="Proteomes" id="UP001218188">
    <property type="component" value="Unassembled WGS sequence"/>
</dbReference>
<protein>
    <recommendedName>
        <fullName evidence="3">F-box domain-containing protein</fullName>
    </recommendedName>
</protein>
<gene>
    <name evidence="1" type="ORF">C8F04DRAFT_986044</name>
</gene>
<evidence type="ECO:0000313" key="2">
    <source>
        <dbReference type="Proteomes" id="UP001218188"/>
    </source>
</evidence>
<keyword evidence="2" id="KW-1185">Reference proteome</keyword>
<organism evidence="1 2">
    <name type="scientific">Mycena alexandri</name>
    <dbReference type="NCBI Taxonomy" id="1745969"/>
    <lineage>
        <taxon>Eukaryota</taxon>
        <taxon>Fungi</taxon>
        <taxon>Dikarya</taxon>
        <taxon>Basidiomycota</taxon>
        <taxon>Agaricomycotina</taxon>
        <taxon>Agaricomycetes</taxon>
        <taxon>Agaricomycetidae</taxon>
        <taxon>Agaricales</taxon>
        <taxon>Marasmiineae</taxon>
        <taxon>Mycenaceae</taxon>
        <taxon>Mycena</taxon>
    </lineage>
</organism>
<dbReference type="EMBL" id="JARJCM010000001">
    <property type="protein sequence ID" value="KAJ7047766.1"/>
    <property type="molecule type" value="Genomic_DNA"/>
</dbReference>